<dbReference type="CDD" id="cd16936">
    <property type="entry name" value="HATPase_RsbW-like"/>
    <property type="match status" value="1"/>
</dbReference>
<dbReference type="InterPro" id="IPR003661">
    <property type="entry name" value="HisK_dim/P_dom"/>
</dbReference>
<dbReference type="RefSeq" id="WP_260763958.1">
    <property type="nucleotide sequence ID" value="NZ_CP045921.1"/>
</dbReference>
<sequence>MTRRDIVQSHGPSYDGSFGIMGAAHELKAPTALMRQLALELRESLSDTQQRQLVDQLILTSERSLRLTSNLTKTARLEDGLFELEPINAQQICEEVVQELAPLYRAHGRTLDVQPRRNPPLVVANRELLRRVLLGFGDNALHYGSEKTPVVLTVERAQRRVVVGVRDTGPILPHRGIPANPAITGRPASSGLGLMIAERFAAAMESHIGTHRHRDGMTFYINMMASEQLALL</sequence>
<dbReference type="GO" id="GO:0030295">
    <property type="term" value="F:protein kinase activator activity"/>
    <property type="evidence" value="ECO:0007669"/>
    <property type="project" value="TreeGrafter"/>
</dbReference>
<evidence type="ECO:0000259" key="8">
    <source>
        <dbReference type="PROSITE" id="PS50109"/>
    </source>
</evidence>
<keyword evidence="10" id="KW-1185">Reference proteome</keyword>
<dbReference type="SUPFAM" id="SSF55874">
    <property type="entry name" value="ATPase domain of HSP90 chaperone/DNA topoisomerase II/histidine kinase"/>
    <property type="match status" value="1"/>
</dbReference>
<dbReference type="Pfam" id="PF02518">
    <property type="entry name" value="HATPase_c"/>
    <property type="match status" value="1"/>
</dbReference>
<dbReference type="GO" id="GO:0000156">
    <property type="term" value="F:phosphorelay response regulator activity"/>
    <property type="evidence" value="ECO:0007669"/>
    <property type="project" value="TreeGrafter"/>
</dbReference>
<gene>
    <name evidence="9" type="ORF">GII36_01700</name>
</gene>
<dbReference type="PROSITE" id="PS50109">
    <property type="entry name" value="HIS_KIN"/>
    <property type="match status" value="1"/>
</dbReference>
<feature type="domain" description="Histidine kinase" evidence="8">
    <location>
        <begin position="22"/>
        <end position="227"/>
    </location>
</feature>
<dbReference type="InterPro" id="IPR036890">
    <property type="entry name" value="HATPase_C_sf"/>
</dbReference>
<dbReference type="GO" id="GO:0007234">
    <property type="term" value="P:osmosensory signaling via phosphorelay pathway"/>
    <property type="evidence" value="ECO:0007669"/>
    <property type="project" value="TreeGrafter"/>
</dbReference>
<dbReference type="EC" id="2.7.13.3" evidence="2"/>
<proteinExistence type="predicted"/>
<evidence type="ECO:0000256" key="1">
    <source>
        <dbReference type="ARBA" id="ARBA00000085"/>
    </source>
</evidence>
<dbReference type="GO" id="GO:0000155">
    <property type="term" value="F:phosphorelay sensor kinase activity"/>
    <property type="evidence" value="ECO:0007669"/>
    <property type="project" value="InterPro"/>
</dbReference>
<evidence type="ECO:0000313" key="10">
    <source>
        <dbReference type="Proteomes" id="UP001059824"/>
    </source>
</evidence>
<name>A0A857MLT8_9BACT</name>
<evidence type="ECO:0000256" key="7">
    <source>
        <dbReference type="ARBA" id="ARBA00023012"/>
    </source>
</evidence>
<dbReference type="KEGG" id="mama:GII36_01700"/>
<dbReference type="EMBL" id="CP045921">
    <property type="protein sequence ID" value="QHN42562.1"/>
    <property type="molecule type" value="Genomic_DNA"/>
</dbReference>
<dbReference type="Proteomes" id="UP001059824">
    <property type="component" value="Chromosome"/>
</dbReference>
<dbReference type="AlphaFoldDB" id="A0A857MLT8"/>
<dbReference type="InterPro" id="IPR005467">
    <property type="entry name" value="His_kinase_dom"/>
</dbReference>
<dbReference type="SUPFAM" id="SSF47384">
    <property type="entry name" value="Homodimeric domain of signal transducing histidine kinase"/>
    <property type="match status" value="1"/>
</dbReference>
<keyword evidence="5" id="KW-0418">Kinase</keyword>
<accession>A0A857MLT8</accession>
<dbReference type="PANTHER" id="PTHR42878:SF7">
    <property type="entry name" value="SENSOR HISTIDINE KINASE GLRK"/>
    <property type="match status" value="1"/>
</dbReference>
<reference evidence="9" key="1">
    <citation type="journal article" date="2021" name="Nat. Microbiol.">
        <title>Cocultivation of an ultrasmall environmental parasitic bacterium with lytic ability against bacteria associated with wastewater foams.</title>
        <authorList>
            <person name="Batinovic S."/>
            <person name="Rose J.J.A."/>
            <person name="Ratcliffe J."/>
            <person name="Seviour R.J."/>
            <person name="Petrovski S."/>
        </authorList>
    </citation>
    <scope>NUCLEOTIDE SEQUENCE</scope>
    <source>
        <strain evidence="9">JR1</strain>
    </source>
</reference>
<dbReference type="GO" id="GO:0005524">
    <property type="term" value="F:ATP binding"/>
    <property type="evidence" value="ECO:0007669"/>
    <property type="project" value="UniProtKB-KW"/>
</dbReference>
<protein>
    <recommendedName>
        <fullName evidence="2">histidine kinase</fullName>
        <ecNumber evidence="2">2.7.13.3</ecNumber>
    </recommendedName>
</protein>
<dbReference type="Gene3D" id="3.30.565.10">
    <property type="entry name" value="Histidine kinase-like ATPase, C-terminal domain"/>
    <property type="match status" value="1"/>
</dbReference>
<evidence type="ECO:0000256" key="4">
    <source>
        <dbReference type="ARBA" id="ARBA00022741"/>
    </source>
</evidence>
<keyword evidence="6" id="KW-0067">ATP-binding</keyword>
<evidence type="ECO:0000313" key="9">
    <source>
        <dbReference type="EMBL" id="QHN42562.1"/>
    </source>
</evidence>
<dbReference type="InterPro" id="IPR050351">
    <property type="entry name" value="BphY/WalK/GraS-like"/>
</dbReference>
<keyword evidence="3" id="KW-0808">Transferase</keyword>
<evidence type="ECO:0000256" key="5">
    <source>
        <dbReference type="ARBA" id="ARBA00022777"/>
    </source>
</evidence>
<dbReference type="InterPro" id="IPR003594">
    <property type="entry name" value="HATPase_dom"/>
</dbReference>
<dbReference type="InterPro" id="IPR036097">
    <property type="entry name" value="HisK_dim/P_sf"/>
</dbReference>
<evidence type="ECO:0000256" key="2">
    <source>
        <dbReference type="ARBA" id="ARBA00012438"/>
    </source>
</evidence>
<comment type="catalytic activity">
    <reaction evidence="1">
        <text>ATP + protein L-histidine = ADP + protein N-phospho-L-histidine.</text>
        <dbReference type="EC" id="2.7.13.3"/>
    </reaction>
</comment>
<organism evidence="9 10">
    <name type="scientific">Candidatus Mycosynbacter amalyticus</name>
    <dbReference type="NCBI Taxonomy" id="2665156"/>
    <lineage>
        <taxon>Bacteria</taxon>
        <taxon>Candidatus Saccharimonadota</taxon>
        <taxon>Candidatus Saccharimonadota incertae sedis</taxon>
        <taxon>Candidatus Mycosynbacter</taxon>
    </lineage>
</organism>
<dbReference type="PANTHER" id="PTHR42878">
    <property type="entry name" value="TWO-COMPONENT HISTIDINE KINASE"/>
    <property type="match status" value="1"/>
</dbReference>
<keyword evidence="4" id="KW-0547">Nucleotide-binding</keyword>
<evidence type="ECO:0000256" key="6">
    <source>
        <dbReference type="ARBA" id="ARBA00022840"/>
    </source>
</evidence>
<evidence type="ECO:0000256" key="3">
    <source>
        <dbReference type="ARBA" id="ARBA00022679"/>
    </source>
</evidence>
<keyword evidence="7" id="KW-0902">Two-component regulatory system</keyword>
<dbReference type="CDD" id="cd00082">
    <property type="entry name" value="HisKA"/>
    <property type="match status" value="1"/>
</dbReference>